<sequence length="180" mass="20127">MSHLHTLGEYRDAIEQFAIYPEAGTGSHRARRHVTLGLYSELIGAVAADYQKAERDDAGDFTPDRLIDLQRQMGDALWYITRSIVEFDTHNAGLIWGKSLAELQKSVHVERSVIEAFMPVPRAVVQTDFTQWGDVLALLHLLGITAARHGWSIQDLAFANVAKLKDRAERGVLQGAGEYR</sequence>
<organism evidence="1 2">
    <name type="scientific">Arthrobacter methylotrophus</name>
    <dbReference type="NCBI Taxonomy" id="121291"/>
    <lineage>
        <taxon>Bacteria</taxon>
        <taxon>Bacillati</taxon>
        <taxon>Actinomycetota</taxon>
        <taxon>Actinomycetes</taxon>
        <taxon>Micrococcales</taxon>
        <taxon>Micrococcaceae</taxon>
        <taxon>Arthrobacter</taxon>
    </lineage>
</organism>
<proteinExistence type="predicted"/>
<dbReference type="RefSeq" id="WP_345044154.1">
    <property type="nucleotide sequence ID" value="NZ_BAABED010000001.1"/>
</dbReference>
<evidence type="ECO:0000313" key="2">
    <source>
        <dbReference type="Proteomes" id="UP001589536"/>
    </source>
</evidence>
<reference evidence="1 2" key="1">
    <citation type="submission" date="2024-09" db="EMBL/GenBank/DDBJ databases">
        <authorList>
            <person name="Sun Q."/>
            <person name="Mori K."/>
        </authorList>
    </citation>
    <scope>NUCLEOTIDE SEQUENCE [LARGE SCALE GENOMIC DNA]</scope>
    <source>
        <strain evidence="1 2">JCM 13519</strain>
    </source>
</reference>
<gene>
    <name evidence="1" type="ORF">ACFFPI_09015</name>
</gene>
<protein>
    <recommendedName>
        <fullName evidence="3">NTP pyrophosphohydrolase MazG putative catalytic core domain-containing protein</fullName>
    </recommendedName>
</protein>
<evidence type="ECO:0000313" key="1">
    <source>
        <dbReference type="EMBL" id="MFB9714260.1"/>
    </source>
</evidence>
<dbReference type="EMBL" id="JBHMBH010000019">
    <property type="protein sequence ID" value="MFB9714260.1"/>
    <property type="molecule type" value="Genomic_DNA"/>
</dbReference>
<name>A0ABV5UPS5_9MICC</name>
<dbReference type="Proteomes" id="UP001589536">
    <property type="component" value="Unassembled WGS sequence"/>
</dbReference>
<comment type="caution">
    <text evidence="1">The sequence shown here is derived from an EMBL/GenBank/DDBJ whole genome shotgun (WGS) entry which is preliminary data.</text>
</comment>
<accession>A0ABV5UPS5</accession>
<keyword evidence="2" id="KW-1185">Reference proteome</keyword>
<evidence type="ECO:0008006" key="3">
    <source>
        <dbReference type="Google" id="ProtNLM"/>
    </source>
</evidence>